<keyword evidence="2" id="KW-1133">Transmembrane helix</keyword>
<dbReference type="Pfam" id="PF20151">
    <property type="entry name" value="DUF6533"/>
    <property type="match status" value="1"/>
</dbReference>
<protein>
    <recommendedName>
        <fullName evidence="3">DUF6533 domain-containing protein</fullName>
    </recommendedName>
</protein>
<accession>A0A167X5N8</accession>
<proteinExistence type="predicted"/>
<dbReference type="STRING" id="436010.A0A167X5N8"/>
<organism evidence="4 5">
    <name type="scientific">Athelia psychrophila</name>
    <dbReference type="NCBI Taxonomy" id="1759441"/>
    <lineage>
        <taxon>Eukaryota</taxon>
        <taxon>Fungi</taxon>
        <taxon>Dikarya</taxon>
        <taxon>Basidiomycota</taxon>
        <taxon>Agaricomycotina</taxon>
        <taxon>Agaricomycetes</taxon>
        <taxon>Agaricomycetidae</taxon>
        <taxon>Atheliales</taxon>
        <taxon>Atheliaceae</taxon>
        <taxon>Athelia</taxon>
    </lineage>
</organism>
<evidence type="ECO:0000259" key="3">
    <source>
        <dbReference type="Pfam" id="PF20151"/>
    </source>
</evidence>
<dbReference type="Proteomes" id="UP000076532">
    <property type="component" value="Unassembled WGS sequence"/>
</dbReference>
<dbReference type="AlphaFoldDB" id="A0A167X5N8"/>
<keyword evidence="2" id="KW-0812">Transmembrane</keyword>
<gene>
    <name evidence="4" type="ORF">FIBSPDRAFT_301665</name>
</gene>
<feature type="domain" description="DUF6533" evidence="3">
    <location>
        <begin position="14"/>
        <end position="58"/>
    </location>
</feature>
<feature type="region of interest" description="Disordered" evidence="1">
    <location>
        <begin position="329"/>
        <end position="371"/>
    </location>
</feature>
<name>A0A167X5N8_9AGAM</name>
<feature type="transmembrane region" description="Helical" evidence="2">
    <location>
        <begin position="203"/>
        <end position="226"/>
    </location>
</feature>
<feature type="transmembrane region" description="Helical" evidence="2">
    <location>
        <begin position="161"/>
        <end position="183"/>
    </location>
</feature>
<dbReference type="OrthoDB" id="3346251at2759"/>
<dbReference type="InterPro" id="IPR045340">
    <property type="entry name" value="DUF6533"/>
</dbReference>
<keyword evidence="5" id="KW-1185">Reference proteome</keyword>
<keyword evidence="2" id="KW-0472">Membrane</keyword>
<evidence type="ECO:0000313" key="4">
    <source>
        <dbReference type="EMBL" id="KZP06848.1"/>
    </source>
</evidence>
<dbReference type="EMBL" id="KV417771">
    <property type="protein sequence ID" value="KZP06848.1"/>
    <property type="molecule type" value="Genomic_DNA"/>
</dbReference>
<feature type="transmembrane region" description="Helical" evidence="2">
    <location>
        <begin position="113"/>
        <end position="134"/>
    </location>
</feature>
<feature type="transmembrane region" description="Helical" evidence="2">
    <location>
        <begin position="43"/>
        <end position="68"/>
    </location>
</feature>
<evidence type="ECO:0000313" key="5">
    <source>
        <dbReference type="Proteomes" id="UP000076532"/>
    </source>
</evidence>
<evidence type="ECO:0000256" key="1">
    <source>
        <dbReference type="SAM" id="MobiDB-lite"/>
    </source>
</evidence>
<sequence length="371" mass="41888">MELNSGDTIAQSLRIAGTAIAAYDYFITIPAELRFYRAQKNGLTLSCALFVSIRYMSVVLIVLSDFVWFTQRTQAQCDRWFMVAPVLSALQVMISQLVLSIRTWNLSRRSTRVGWFLVVFNVVISFGEWFTLIYQRTPSLNSVGYECHAQGSTSTPGYGIWVLYVFRLLFICALTAISCTYMVKYRYSRETEEVWDIMESMFYGGLCYFGLLSAINIFNMIMYMSISTTQSAGGIINHTFTWIMTQRLLIDLNELGIARRKRDEDHAVFARRNGPAHAISHALRSFTSRKDADAERGGKLGDVQVRIEKTRTVSVDDAAEGSCVRRTMTEAGTSSAGTGSEWCESDCTSEESSVRPNGRPPRDPLMMTMRP</sequence>
<evidence type="ECO:0000256" key="2">
    <source>
        <dbReference type="SAM" id="Phobius"/>
    </source>
</evidence>
<reference evidence="4 5" key="1">
    <citation type="journal article" date="2016" name="Mol. Biol. Evol.">
        <title>Comparative Genomics of Early-Diverging Mushroom-Forming Fungi Provides Insights into the Origins of Lignocellulose Decay Capabilities.</title>
        <authorList>
            <person name="Nagy L.G."/>
            <person name="Riley R."/>
            <person name="Tritt A."/>
            <person name="Adam C."/>
            <person name="Daum C."/>
            <person name="Floudas D."/>
            <person name="Sun H."/>
            <person name="Yadav J.S."/>
            <person name="Pangilinan J."/>
            <person name="Larsson K.H."/>
            <person name="Matsuura K."/>
            <person name="Barry K."/>
            <person name="Labutti K."/>
            <person name="Kuo R."/>
            <person name="Ohm R.A."/>
            <person name="Bhattacharya S.S."/>
            <person name="Shirouzu T."/>
            <person name="Yoshinaga Y."/>
            <person name="Martin F.M."/>
            <person name="Grigoriev I.V."/>
            <person name="Hibbett D.S."/>
        </authorList>
    </citation>
    <scope>NUCLEOTIDE SEQUENCE [LARGE SCALE GENOMIC DNA]</scope>
    <source>
        <strain evidence="4 5">CBS 109695</strain>
    </source>
</reference>
<feature type="transmembrane region" description="Helical" evidence="2">
    <location>
        <begin position="80"/>
        <end position="101"/>
    </location>
</feature>